<evidence type="ECO:0000313" key="6">
    <source>
        <dbReference type="Proteomes" id="UP000284451"/>
    </source>
</evidence>
<evidence type="ECO:0000313" key="2">
    <source>
        <dbReference type="EMBL" id="RWR11782.1"/>
    </source>
</evidence>
<dbReference type="Proteomes" id="UP000284451">
    <property type="component" value="Unassembled WGS sequence"/>
</dbReference>
<accession>A0A443JDA4</accession>
<reference evidence="6 7" key="1">
    <citation type="submission" date="2019-01" db="EMBL/GenBank/DDBJ databases">
        <title>Sinorhodobacter populi sp. nov. isolated from the symptomatic bark tissue of Populus euramericana canker.</title>
        <authorList>
            <person name="Xu G."/>
        </authorList>
    </citation>
    <scope>NUCLEOTIDE SEQUENCE [LARGE SCALE GENOMIC DNA]</scope>
    <source>
        <strain evidence="4 6">07D10-4-3</strain>
        <strain evidence="2 9">2D-5</strain>
        <strain evidence="5 8">D19-10-3-21</strain>
        <strain evidence="3 7">SK2B-1</strain>
    </source>
</reference>
<comment type="caution">
    <text evidence="2">The sequence shown here is derived from an EMBL/GenBank/DDBJ whole genome shotgun (WGS) entry which is preliminary data.</text>
</comment>
<dbReference type="AlphaFoldDB" id="A0A443IUN6"/>
<dbReference type="Proteomes" id="UP000284476">
    <property type="component" value="Unassembled WGS sequence"/>
</dbReference>
<evidence type="ECO:0000256" key="1">
    <source>
        <dbReference type="SAM" id="Phobius"/>
    </source>
</evidence>
<keyword evidence="1" id="KW-0472">Membrane</keyword>
<keyword evidence="9" id="KW-1185">Reference proteome</keyword>
<dbReference type="EMBL" id="SAUX01000011">
    <property type="protein sequence ID" value="RWR29442.1"/>
    <property type="molecule type" value="Genomic_DNA"/>
</dbReference>
<feature type="transmembrane region" description="Helical" evidence="1">
    <location>
        <begin position="109"/>
        <end position="132"/>
    </location>
</feature>
<protein>
    <submittedName>
        <fullName evidence="2">Rod shape-determining protein MreD</fullName>
    </submittedName>
</protein>
<evidence type="ECO:0000313" key="9">
    <source>
        <dbReference type="Proteomes" id="UP000285710"/>
    </source>
</evidence>
<dbReference type="EMBL" id="SAUZ01000019">
    <property type="protein sequence ID" value="RWR18539.1"/>
    <property type="molecule type" value="Genomic_DNA"/>
</dbReference>
<feature type="transmembrane region" description="Helical" evidence="1">
    <location>
        <begin position="58"/>
        <end position="75"/>
    </location>
</feature>
<name>A0A443IUN6_9RHOB</name>
<dbReference type="EMBL" id="SAUY01000024">
    <property type="protein sequence ID" value="RWR28534.1"/>
    <property type="molecule type" value="Genomic_DNA"/>
</dbReference>
<keyword evidence="1" id="KW-0812">Transmembrane</keyword>
<proteinExistence type="predicted"/>
<evidence type="ECO:0000313" key="5">
    <source>
        <dbReference type="EMBL" id="RWR29442.1"/>
    </source>
</evidence>
<feature type="transmembrane region" description="Helical" evidence="1">
    <location>
        <begin position="12"/>
        <end position="31"/>
    </location>
</feature>
<accession>A0A443IUN6</accession>
<dbReference type="Proteomes" id="UP000285295">
    <property type="component" value="Unassembled WGS sequence"/>
</dbReference>
<evidence type="ECO:0000313" key="8">
    <source>
        <dbReference type="Proteomes" id="UP000285295"/>
    </source>
</evidence>
<dbReference type="OrthoDB" id="7629477at2"/>
<feature type="transmembrane region" description="Helical" evidence="1">
    <location>
        <begin position="144"/>
        <end position="162"/>
    </location>
</feature>
<evidence type="ECO:0000313" key="3">
    <source>
        <dbReference type="EMBL" id="RWR18539.1"/>
    </source>
</evidence>
<evidence type="ECO:0000313" key="4">
    <source>
        <dbReference type="EMBL" id="RWR28534.1"/>
    </source>
</evidence>
<reference evidence="6 7" key="2">
    <citation type="submission" date="2019-01" db="EMBL/GenBank/DDBJ databases">
        <authorList>
            <person name="Li Y."/>
        </authorList>
    </citation>
    <scope>NUCLEOTIDE SEQUENCE [LARGE SCALE GENOMIC DNA]</scope>
    <source>
        <strain evidence="4 6">07D10-4-3</strain>
        <strain evidence="2 9">2D-5</strain>
        <strain evidence="5 8">D19-10-3-21</strain>
        <strain evidence="3 7">SK2B-1</strain>
    </source>
</reference>
<gene>
    <name evidence="4" type="ORF">D2T29_16630</name>
    <name evidence="3" type="ORF">D2T30_16245</name>
    <name evidence="5" type="ORF">D2T31_10690</name>
    <name evidence="2" type="ORF">D2T33_11145</name>
</gene>
<accession>A0A443K706</accession>
<sequence length="179" mass="20159">MVDPRTTRRLAHWALFLLLTAVTMFLRLLPINPMTDGIPGPDLMLAFTFVWLLRRPDYIPAWLIVTVFFLGDLVYWRPVGLWPLIVLLGTEFLRGRAPRSRSLPMAAELAMVGSVMLAMLLVNRLILALALVEQPSLGLELLRFVITLMAYPFVAAFSRLAFGLRRPVPGEAAGYGRRL</sequence>
<dbReference type="EMBL" id="SAUW01000010">
    <property type="protein sequence ID" value="RWR11782.1"/>
    <property type="molecule type" value="Genomic_DNA"/>
</dbReference>
<dbReference type="Proteomes" id="UP000285710">
    <property type="component" value="Unassembled WGS sequence"/>
</dbReference>
<keyword evidence="1" id="KW-1133">Transmembrane helix</keyword>
<accession>A0A443K9S5</accession>
<organism evidence="2 9">
    <name type="scientific">Paenirhodobacter populi</name>
    <dbReference type="NCBI Taxonomy" id="2306993"/>
    <lineage>
        <taxon>Bacteria</taxon>
        <taxon>Pseudomonadati</taxon>
        <taxon>Pseudomonadota</taxon>
        <taxon>Alphaproteobacteria</taxon>
        <taxon>Rhodobacterales</taxon>
        <taxon>Rhodobacter group</taxon>
        <taxon>Paenirhodobacter</taxon>
    </lineage>
</organism>
<evidence type="ECO:0000313" key="7">
    <source>
        <dbReference type="Proteomes" id="UP000284476"/>
    </source>
</evidence>
<dbReference type="RefSeq" id="WP_128185237.1">
    <property type="nucleotide sequence ID" value="NZ_JBHRSO010000006.1"/>
</dbReference>